<organism evidence="2 3">
    <name type="scientific">Algicella marina</name>
    <dbReference type="NCBI Taxonomy" id="2683284"/>
    <lineage>
        <taxon>Bacteria</taxon>
        <taxon>Pseudomonadati</taxon>
        <taxon>Pseudomonadota</taxon>
        <taxon>Alphaproteobacteria</taxon>
        <taxon>Rhodobacterales</taxon>
        <taxon>Paracoccaceae</taxon>
        <taxon>Algicella</taxon>
    </lineage>
</organism>
<dbReference type="InterPro" id="IPR030395">
    <property type="entry name" value="GP_PDE_dom"/>
</dbReference>
<reference evidence="2 3" key="1">
    <citation type="submission" date="2019-12" db="EMBL/GenBank/DDBJ databases">
        <title>Complete genome sequence of Algicella marina strain 9Alg 56(T) isolated from the red alga Tichocarpus crinitus.</title>
        <authorList>
            <person name="Kim S.-G."/>
            <person name="Nedashkovskaya O.I."/>
        </authorList>
    </citation>
    <scope>NUCLEOTIDE SEQUENCE [LARGE SCALE GENOMIC DNA]</scope>
    <source>
        <strain evidence="2 3">9Alg 56</strain>
    </source>
</reference>
<evidence type="ECO:0000313" key="3">
    <source>
        <dbReference type="Proteomes" id="UP000464495"/>
    </source>
</evidence>
<keyword evidence="3" id="KW-1185">Reference proteome</keyword>
<proteinExistence type="predicted"/>
<dbReference type="KEGG" id="amaq:GO499_15475"/>
<dbReference type="PANTHER" id="PTHR46211:SF1">
    <property type="entry name" value="GLYCEROPHOSPHODIESTER PHOSPHODIESTERASE, CYTOPLASMIC"/>
    <property type="match status" value="1"/>
</dbReference>
<dbReference type="InterPro" id="IPR017946">
    <property type="entry name" value="PLC-like_Pdiesterase_TIM-brl"/>
</dbReference>
<dbReference type="Pfam" id="PF03009">
    <property type="entry name" value="GDPD"/>
    <property type="match status" value="1"/>
</dbReference>
<dbReference type="PROSITE" id="PS51704">
    <property type="entry name" value="GP_PDE"/>
    <property type="match status" value="1"/>
</dbReference>
<dbReference type="AlphaFoldDB" id="A0A6P1T4P7"/>
<dbReference type="GO" id="GO:0008081">
    <property type="term" value="F:phosphoric diester hydrolase activity"/>
    <property type="evidence" value="ECO:0007669"/>
    <property type="project" value="InterPro"/>
</dbReference>
<name>A0A6P1T4P7_9RHOB</name>
<evidence type="ECO:0000259" key="1">
    <source>
        <dbReference type="PROSITE" id="PS51704"/>
    </source>
</evidence>
<protein>
    <submittedName>
        <fullName evidence="2">Phosphodiesterase</fullName>
    </submittedName>
</protein>
<feature type="domain" description="GP-PDE" evidence="1">
    <location>
        <begin position="14"/>
        <end position="257"/>
    </location>
</feature>
<sequence>MKAFSRLLDLAFLRCPLAHRGLHDRTIGVVENSRAACIAAVSAGFGIEVDVQQSADGQAMVFHDDLLDRLTTRKGQVKTFPAAELGETPLTGSEETIPTLAEILEIVAGRVPLLIEIKDQSGRMGPTDGELERAVASELENYIGPIAVMSFNPHAVELFREAQPSVANGLTTDNYDQSEWNLLPTDARRSLSRMEAVDRLKLDFISHNHLFLSDAAVRRQRENDLPVLCWTVRSALEETAARAVADNITFEGYLPKH</sequence>
<dbReference type="PANTHER" id="PTHR46211">
    <property type="entry name" value="GLYCEROPHOSPHORYL DIESTER PHOSPHODIESTERASE"/>
    <property type="match status" value="1"/>
</dbReference>
<dbReference type="GO" id="GO:0006629">
    <property type="term" value="P:lipid metabolic process"/>
    <property type="evidence" value="ECO:0007669"/>
    <property type="project" value="InterPro"/>
</dbReference>
<gene>
    <name evidence="2" type="ORF">GO499_15475</name>
</gene>
<dbReference type="EMBL" id="CP046620">
    <property type="protein sequence ID" value="QHQ36476.1"/>
    <property type="molecule type" value="Genomic_DNA"/>
</dbReference>
<dbReference type="SUPFAM" id="SSF51695">
    <property type="entry name" value="PLC-like phosphodiesterases"/>
    <property type="match status" value="1"/>
</dbReference>
<accession>A0A6P1T4P7</accession>
<dbReference type="Gene3D" id="3.20.20.190">
    <property type="entry name" value="Phosphatidylinositol (PI) phosphodiesterase"/>
    <property type="match status" value="1"/>
</dbReference>
<dbReference type="Proteomes" id="UP000464495">
    <property type="component" value="Chromosome"/>
</dbReference>
<evidence type="ECO:0000313" key="2">
    <source>
        <dbReference type="EMBL" id="QHQ36476.1"/>
    </source>
</evidence>